<evidence type="ECO:0000313" key="3">
    <source>
        <dbReference type="Proteomes" id="UP001187192"/>
    </source>
</evidence>
<organism evidence="2 3">
    <name type="scientific">Ficus carica</name>
    <name type="common">Common fig</name>
    <dbReference type="NCBI Taxonomy" id="3494"/>
    <lineage>
        <taxon>Eukaryota</taxon>
        <taxon>Viridiplantae</taxon>
        <taxon>Streptophyta</taxon>
        <taxon>Embryophyta</taxon>
        <taxon>Tracheophyta</taxon>
        <taxon>Spermatophyta</taxon>
        <taxon>Magnoliopsida</taxon>
        <taxon>eudicotyledons</taxon>
        <taxon>Gunneridae</taxon>
        <taxon>Pentapetalae</taxon>
        <taxon>rosids</taxon>
        <taxon>fabids</taxon>
        <taxon>Rosales</taxon>
        <taxon>Moraceae</taxon>
        <taxon>Ficeae</taxon>
        <taxon>Ficus</taxon>
    </lineage>
</organism>
<comment type="caution">
    <text evidence="2">The sequence shown here is derived from an EMBL/GenBank/DDBJ whole genome shotgun (WGS) entry which is preliminary data.</text>
</comment>
<evidence type="ECO:0000313" key="2">
    <source>
        <dbReference type="EMBL" id="GMN45334.1"/>
    </source>
</evidence>
<feature type="compositionally biased region" description="Gly residues" evidence="1">
    <location>
        <begin position="30"/>
        <end position="62"/>
    </location>
</feature>
<feature type="compositionally biased region" description="Gly residues" evidence="1">
    <location>
        <begin position="8"/>
        <end position="22"/>
    </location>
</feature>
<gene>
    <name evidence="2" type="ORF">TIFTF001_014535</name>
</gene>
<name>A0AA88A3X3_FICCA</name>
<protein>
    <submittedName>
        <fullName evidence="2">Uncharacterized protein</fullName>
    </submittedName>
</protein>
<accession>A0AA88A3X3</accession>
<dbReference type="Proteomes" id="UP001187192">
    <property type="component" value="Unassembled WGS sequence"/>
</dbReference>
<proteinExistence type="predicted"/>
<dbReference type="EMBL" id="BTGU01000020">
    <property type="protein sequence ID" value="GMN45334.1"/>
    <property type="molecule type" value="Genomic_DNA"/>
</dbReference>
<dbReference type="AlphaFoldDB" id="A0AA88A3X3"/>
<sequence>MGRKREGGGGVPEEGMPGGKGGRWGEVRGEGPGAGVPAGEGWGGGGLPGAGEWGAGGRGWVGGDRGWGRGWVASVGVGSPASVVGDGENFG</sequence>
<feature type="region of interest" description="Disordered" evidence="1">
    <location>
        <begin position="1"/>
        <end position="62"/>
    </location>
</feature>
<evidence type="ECO:0000256" key="1">
    <source>
        <dbReference type="SAM" id="MobiDB-lite"/>
    </source>
</evidence>
<reference evidence="2" key="1">
    <citation type="submission" date="2023-07" db="EMBL/GenBank/DDBJ databases">
        <title>draft genome sequence of fig (Ficus carica).</title>
        <authorList>
            <person name="Takahashi T."/>
            <person name="Nishimura K."/>
        </authorList>
    </citation>
    <scope>NUCLEOTIDE SEQUENCE</scope>
</reference>
<keyword evidence="3" id="KW-1185">Reference proteome</keyword>